<sequence length="204" mass="22276">MSVRLWRWSLDSAGRKGAVSYEEEENTSDILAVASSERHGGDFPVFDFAGHSKKVVVAGQAAALVRFTILLCCLSSWSSSPVVPVVRVSRQGHQTGPPFLRPRLCCVATATGSHSSVSGWPARRDRETSPASRPTDRPTAVTTVITSTTATTDKSFFILHCRFFTVVVTLTEVAETRWLDTAVVLSAGQWSTVEWPVWSADSLY</sequence>
<feature type="region of interest" description="Disordered" evidence="1">
    <location>
        <begin position="113"/>
        <end position="139"/>
    </location>
</feature>
<evidence type="ECO:0000313" key="4">
    <source>
        <dbReference type="WBParaSite" id="SBAD_0000377401-mRNA-1"/>
    </source>
</evidence>
<organism evidence="4">
    <name type="scientific">Soboliphyme baturini</name>
    <dbReference type="NCBI Taxonomy" id="241478"/>
    <lineage>
        <taxon>Eukaryota</taxon>
        <taxon>Metazoa</taxon>
        <taxon>Ecdysozoa</taxon>
        <taxon>Nematoda</taxon>
        <taxon>Enoplea</taxon>
        <taxon>Dorylaimia</taxon>
        <taxon>Dioctophymatida</taxon>
        <taxon>Dioctophymatoidea</taxon>
        <taxon>Soboliphymatidae</taxon>
        <taxon>Soboliphyme</taxon>
    </lineage>
</organism>
<proteinExistence type="predicted"/>
<dbReference type="WBParaSite" id="SBAD_0000377401-mRNA-1">
    <property type="protein sequence ID" value="SBAD_0000377401-mRNA-1"/>
    <property type="gene ID" value="SBAD_0000377401"/>
</dbReference>
<dbReference type="EMBL" id="UZAM01007845">
    <property type="protein sequence ID" value="VDP01789.1"/>
    <property type="molecule type" value="Genomic_DNA"/>
</dbReference>
<reference evidence="2 3" key="2">
    <citation type="submission" date="2018-11" db="EMBL/GenBank/DDBJ databases">
        <authorList>
            <consortium name="Pathogen Informatics"/>
        </authorList>
    </citation>
    <scope>NUCLEOTIDE SEQUENCE [LARGE SCALE GENOMIC DNA]</scope>
</reference>
<protein>
    <submittedName>
        <fullName evidence="2 4">Uncharacterized protein</fullName>
    </submittedName>
</protein>
<gene>
    <name evidence="2" type="ORF">SBAD_LOCUS3610</name>
</gene>
<keyword evidence="3" id="KW-1185">Reference proteome</keyword>
<dbReference type="AlphaFoldDB" id="A0A183IJ14"/>
<reference evidence="4" key="1">
    <citation type="submission" date="2016-06" db="UniProtKB">
        <authorList>
            <consortium name="WormBaseParasite"/>
        </authorList>
    </citation>
    <scope>IDENTIFICATION</scope>
</reference>
<dbReference type="Proteomes" id="UP000270296">
    <property type="component" value="Unassembled WGS sequence"/>
</dbReference>
<name>A0A183IJ14_9BILA</name>
<evidence type="ECO:0000256" key="1">
    <source>
        <dbReference type="SAM" id="MobiDB-lite"/>
    </source>
</evidence>
<evidence type="ECO:0000313" key="2">
    <source>
        <dbReference type="EMBL" id="VDP01789.1"/>
    </source>
</evidence>
<accession>A0A183IJ14</accession>
<evidence type="ECO:0000313" key="3">
    <source>
        <dbReference type="Proteomes" id="UP000270296"/>
    </source>
</evidence>